<dbReference type="PANTHER" id="PTHR12811">
    <property type="entry name" value="VACUOLAR PROTEIN SORTING VPS16"/>
    <property type="match status" value="1"/>
</dbReference>
<dbReference type="InterPro" id="IPR006926">
    <property type="entry name" value="Vps16_N"/>
</dbReference>
<dbReference type="GO" id="GO:0005765">
    <property type="term" value="C:lysosomal membrane"/>
    <property type="evidence" value="ECO:0007669"/>
    <property type="project" value="TreeGrafter"/>
</dbReference>
<dbReference type="Pfam" id="PF04841">
    <property type="entry name" value="Vps16_N"/>
    <property type="match status" value="2"/>
</dbReference>
<comment type="similarity">
    <text evidence="1">Belongs to the VPS16 family.</text>
</comment>
<dbReference type="GO" id="GO:0030897">
    <property type="term" value="C:HOPS complex"/>
    <property type="evidence" value="ECO:0007669"/>
    <property type="project" value="TreeGrafter"/>
</dbReference>
<evidence type="ECO:0000313" key="5">
    <source>
        <dbReference type="EMBL" id="RNE99090.1"/>
    </source>
</evidence>
<feature type="domain" description="Vps16 N-terminal" evidence="4">
    <location>
        <begin position="47"/>
        <end position="165"/>
    </location>
</feature>
<dbReference type="PANTHER" id="PTHR12811:SF0">
    <property type="entry name" value="VACUOLAR PROTEIN SORTING-ASSOCIATED PROTEIN 16 HOMOLOG"/>
    <property type="match status" value="1"/>
</dbReference>
<reference evidence="5 6" key="1">
    <citation type="journal article" date="2018" name="BMC Genomics">
        <title>Genomic comparison of Trypanosoma conorhini and Trypanosoma rangeli to Trypanosoma cruzi strains of high and low virulence.</title>
        <authorList>
            <person name="Bradwell K.R."/>
            <person name="Koparde V.N."/>
            <person name="Matveyev A.V."/>
            <person name="Serrano M.G."/>
            <person name="Alves J.M."/>
            <person name="Parikh H."/>
            <person name="Huang B."/>
            <person name="Lee V."/>
            <person name="Espinosa-Alvarez O."/>
            <person name="Ortiz P.A."/>
            <person name="Costa-Martins A.G."/>
            <person name="Teixeira M.M."/>
            <person name="Buck G.A."/>
        </authorList>
    </citation>
    <scope>NUCLEOTIDE SEQUENCE [LARGE SCALE GENOMIC DNA]</scope>
    <source>
        <strain evidence="5 6">025E</strain>
    </source>
</reference>
<accession>A0A422N0W4</accession>
<dbReference type="RefSeq" id="XP_029223965.1">
    <property type="nucleotide sequence ID" value="XM_029375914.1"/>
</dbReference>
<dbReference type="GO" id="GO:0003779">
    <property type="term" value="F:actin binding"/>
    <property type="evidence" value="ECO:0007669"/>
    <property type="project" value="TreeGrafter"/>
</dbReference>
<feature type="domain" description="Vps16 C-terminal" evidence="3">
    <location>
        <begin position="824"/>
        <end position="990"/>
    </location>
</feature>
<organism evidence="5 6">
    <name type="scientific">Trypanosoma conorhini</name>
    <dbReference type="NCBI Taxonomy" id="83891"/>
    <lineage>
        <taxon>Eukaryota</taxon>
        <taxon>Discoba</taxon>
        <taxon>Euglenozoa</taxon>
        <taxon>Kinetoplastea</taxon>
        <taxon>Metakinetoplastina</taxon>
        <taxon>Trypanosomatida</taxon>
        <taxon>Trypanosomatidae</taxon>
        <taxon>Trypanosoma</taxon>
    </lineage>
</organism>
<dbReference type="GeneID" id="40322699"/>
<dbReference type="InterPro" id="IPR006925">
    <property type="entry name" value="Vps16_C"/>
</dbReference>
<dbReference type="InterPro" id="IPR038132">
    <property type="entry name" value="Vps16_C_sf"/>
</dbReference>
<proteinExistence type="inferred from homology"/>
<evidence type="ECO:0000256" key="1">
    <source>
        <dbReference type="ARBA" id="ARBA00009250"/>
    </source>
</evidence>
<evidence type="ECO:0000313" key="6">
    <source>
        <dbReference type="Proteomes" id="UP000284403"/>
    </source>
</evidence>
<evidence type="ECO:0000256" key="2">
    <source>
        <dbReference type="SAM" id="MobiDB-lite"/>
    </source>
</evidence>
<dbReference type="EMBL" id="MKKU01000981">
    <property type="protein sequence ID" value="RNE99090.1"/>
    <property type="molecule type" value="Genomic_DNA"/>
</dbReference>
<keyword evidence="6" id="KW-1185">Reference proteome</keyword>
<dbReference type="GO" id="GO:0042144">
    <property type="term" value="P:vacuole fusion, non-autophagic"/>
    <property type="evidence" value="ECO:0007669"/>
    <property type="project" value="TreeGrafter"/>
</dbReference>
<evidence type="ECO:0000259" key="4">
    <source>
        <dbReference type="Pfam" id="PF04841"/>
    </source>
</evidence>
<feature type="compositionally biased region" description="Basic and acidic residues" evidence="2">
    <location>
        <begin position="742"/>
        <end position="763"/>
    </location>
</feature>
<protein>
    <submittedName>
        <fullName evidence="5">Putative vacuolar protein sorting protein 16</fullName>
    </submittedName>
</protein>
<dbReference type="OrthoDB" id="1792at2759"/>
<evidence type="ECO:0000259" key="3">
    <source>
        <dbReference type="Pfam" id="PF04840"/>
    </source>
</evidence>
<dbReference type="AlphaFoldDB" id="A0A422N0W4"/>
<dbReference type="GO" id="GO:0006886">
    <property type="term" value="P:intracellular protein transport"/>
    <property type="evidence" value="ECO:0007669"/>
    <property type="project" value="InterPro"/>
</dbReference>
<dbReference type="GO" id="GO:0016197">
    <property type="term" value="P:endosomal transport"/>
    <property type="evidence" value="ECO:0007669"/>
    <property type="project" value="TreeGrafter"/>
</dbReference>
<dbReference type="Gene3D" id="1.10.150.780">
    <property type="entry name" value="Vps16, C-terminal region"/>
    <property type="match status" value="1"/>
</dbReference>
<gene>
    <name evidence="5" type="ORF">Tco025E_09088</name>
</gene>
<dbReference type="GO" id="GO:0005768">
    <property type="term" value="C:endosome"/>
    <property type="evidence" value="ECO:0007669"/>
    <property type="project" value="TreeGrafter"/>
</dbReference>
<dbReference type="InterPro" id="IPR016534">
    <property type="entry name" value="VPS16"/>
</dbReference>
<sequence length="1005" mass="110323">MVERLGEWFPFSSELYCRKLTLYDRMFWDAPAGPPAAGAASPFSLATCAFACAAPFGGSIAVLHAAPHPADAGGDVDCTVHVYTSAGELQARLRLPGGVGSPIDVGWTKEEALVILTDQQACVLFNDIHTGSSALSADGASSACTIRLQDATVPASSHSVGVAVVPTILSCMRPEGLFCIDANAWLRGLMHVERQAPKLQAPERLVAGLLPTALDFIPAEWNDDGDTVFYLAARPQGQRGDSTLHVFTSNHGLRTKARQRVPGRVLTMKLNHTGLCIALFTDRAELYILSSNLGSVVFSLALGSRSRGPEKMEWCGASFVLLHFNDTVAHHGYPSRTVSPMFSLLIPTLPEASVKYERFDWEPEGSGHVTTVAEVDGVRVLTERACYFLEQVPKSLVTLCRIKPLSRSAQLVAACADGGNRLPRVCRLLSTWGSSTFAGAIEDVLDAAEREFSPDQQYLLLAAASFANEVHRRYDSDAFVDIVRRLRVLHTVRSHPGCRMPLSFRQYCTLSGLEQTRALSPSEAQVLVDRLANRCCFQLAFDITGALNMKPLRLLSQWSCHKVRDNALDDHTVYAHIRDVLRRHPGSSYVESSLAAFRHGRGALAIALLNEDLSVHRKVTVFLLVGEWELAMHWAALGDDADLIHLTLAYAIASVEDRAKLFNVILGHPTVLASMLLAARLLPVWRAMLKEICAQHVDSTLALYCARSCVALSLEADKRAPNREASRQTEAGAKAAVEADAPDTKAHRSRSPHGEKGDGHTKEKLDTHLETILRPLAPPSLPDAWAALENCRKTDRNVSGGFAQATSAGAARNYPLVFSPFFNETRDDELRWLSLHFKLVELQQGLAAEHGDPRFLQCSVARTLYLCLLHDDDGNAEDLRAKYHVSARMYTHTKLRALCDAGRWTEAEKLGGDLDGRLASTPPIGYAPFVEQFALHAQVASALRFIPKLDSVAGRVAWLMQLHQPQLAIEDALREKDATLIQNIMRRTTDSDLRNYALRCLQELQ</sequence>
<feature type="region of interest" description="Disordered" evidence="2">
    <location>
        <begin position="720"/>
        <end position="763"/>
    </location>
</feature>
<dbReference type="Proteomes" id="UP000284403">
    <property type="component" value="Unassembled WGS sequence"/>
</dbReference>
<dbReference type="Pfam" id="PF04840">
    <property type="entry name" value="Vps16_C"/>
    <property type="match status" value="1"/>
</dbReference>
<name>A0A422N0W4_9TRYP</name>
<feature type="domain" description="Vps16 N-terminal" evidence="4">
    <location>
        <begin position="264"/>
        <end position="480"/>
    </location>
</feature>
<dbReference type="PIRSF" id="PIRSF007949">
    <property type="entry name" value="VPS16"/>
    <property type="match status" value="1"/>
</dbReference>
<comment type="caution">
    <text evidence="5">The sequence shown here is derived from an EMBL/GenBank/DDBJ whole genome shotgun (WGS) entry which is preliminary data.</text>
</comment>